<dbReference type="AlphaFoldDB" id="A0A1Y5TB34"/>
<keyword evidence="9" id="KW-0472">Membrane</keyword>
<comment type="subunit">
    <text evidence="2">Homotrimer.</text>
</comment>
<evidence type="ECO:0000256" key="10">
    <source>
        <dbReference type="ARBA" id="ARBA00023237"/>
    </source>
</evidence>
<name>A0A1Y5TB34_9PROT</name>
<dbReference type="RefSeq" id="WP_139839692.1">
    <property type="nucleotide sequence ID" value="NZ_FWFR01000002.1"/>
</dbReference>
<dbReference type="Proteomes" id="UP000193200">
    <property type="component" value="Unassembled WGS sequence"/>
</dbReference>
<dbReference type="SUPFAM" id="SSF56935">
    <property type="entry name" value="Porins"/>
    <property type="match status" value="1"/>
</dbReference>
<proteinExistence type="predicted"/>
<evidence type="ECO:0000256" key="4">
    <source>
        <dbReference type="ARBA" id="ARBA00022452"/>
    </source>
</evidence>
<evidence type="ECO:0000256" key="3">
    <source>
        <dbReference type="ARBA" id="ARBA00022448"/>
    </source>
</evidence>
<feature type="domain" description="Porin" evidence="12">
    <location>
        <begin position="10"/>
        <end position="337"/>
    </location>
</feature>
<dbReference type="EMBL" id="FWFR01000002">
    <property type="protein sequence ID" value="SLN59704.1"/>
    <property type="molecule type" value="Genomic_DNA"/>
</dbReference>
<evidence type="ECO:0000313" key="13">
    <source>
        <dbReference type="EMBL" id="SLN59704.1"/>
    </source>
</evidence>
<keyword evidence="8" id="KW-0626">Porin</keyword>
<organism evidence="13 14">
    <name type="scientific">Oceanibacterium hippocampi</name>
    <dbReference type="NCBI Taxonomy" id="745714"/>
    <lineage>
        <taxon>Bacteria</taxon>
        <taxon>Pseudomonadati</taxon>
        <taxon>Pseudomonadota</taxon>
        <taxon>Alphaproteobacteria</taxon>
        <taxon>Sneathiellales</taxon>
        <taxon>Sneathiellaceae</taxon>
        <taxon>Oceanibacterium</taxon>
    </lineage>
</organism>
<dbReference type="InterPro" id="IPR033900">
    <property type="entry name" value="Gram_neg_porin_domain"/>
</dbReference>
<dbReference type="GO" id="GO:0006811">
    <property type="term" value="P:monoatomic ion transport"/>
    <property type="evidence" value="ECO:0007669"/>
    <property type="project" value="UniProtKB-KW"/>
</dbReference>
<dbReference type="PANTHER" id="PTHR34501">
    <property type="entry name" value="PROTEIN YDDL-RELATED"/>
    <property type="match status" value="1"/>
</dbReference>
<keyword evidence="7" id="KW-0406">Ion transport</keyword>
<feature type="chain" id="PRO_5013051476" description="Porin domain-containing protein" evidence="11">
    <location>
        <begin position="24"/>
        <end position="363"/>
    </location>
</feature>
<dbReference type="GO" id="GO:0046930">
    <property type="term" value="C:pore complex"/>
    <property type="evidence" value="ECO:0007669"/>
    <property type="project" value="UniProtKB-KW"/>
</dbReference>
<keyword evidence="14" id="KW-1185">Reference proteome</keyword>
<dbReference type="Pfam" id="PF13609">
    <property type="entry name" value="Porin_4"/>
    <property type="match status" value="1"/>
</dbReference>
<dbReference type="InParanoid" id="A0A1Y5TB34"/>
<dbReference type="PANTHER" id="PTHR34501:SF9">
    <property type="entry name" value="MAJOR OUTER MEMBRANE PROTEIN P.IA"/>
    <property type="match status" value="1"/>
</dbReference>
<dbReference type="Gene3D" id="2.40.160.10">
    <property type="entry name" value="Porin"/>
    <property type="match status" value="1"/>
</dbReference>
<accession>A0A1Y5TB34</accession>
<dbReference type="InterPro" id="IPR050298">
    <property type="entry name" value="Gram-neg_bact_OMP"/>
</dbReference>
<evidence type="ECO:0000259" key="12">
    <source>
        <dbReference type="Pfam" id="PF13609"/>
    </source>
</evidence>
<evidence type="ECO:0000256" key="6">
    <source>
        <dbReference type="ARBA" id="ARBA00022729"/>
    </source>
</evidence>
<keyword evidence="3" id="KW-0813">Transport</keyword>
<dbReference type="GO" id="GO:0015288">
    <property type="term" value="F:porin activity"/>
    <property type="evidence" value="ECO:0007669"/>
    <property type="project" value="UniProtKB-KW"/>
</dbReference>
<dbReference type="GO" id="GO:0009279">
    <property type="term" value="C:cell outer membrane"/>
    <property type="evidence" value="ECO:0007669"/>
    <property type="project" value="UniProtKB-SubCell"/>
</dbReference>
<gene>
    <name evidence="13" type="ORF">OCH7691_02629</name>
</gene>
<evidence type="ECO:0000256" key="9">
    <source>
        <dbReference type="ARBA" id="ARBA00023136"/>
    </source>
</evidence>
<evidence type="ECO:0000256" key="7">
    <source>
        <dbReference type="ARBA" id="ARBA00023065"/>
    </source>
</evidence>
<keyword evidence="10" id="KW-0998">Cell outer membrane</keyword>
<dbReference type="OrthoDB" id="6758483at2"/>
<keyword evidence="5" id="KW-0812">Transmembrane</keyword>
<protein>
    <recommendedName>
        <fullName evidence="12">Porin domain-containing protein</fullName>
    </recommendedName>
</protein>
<evidence type="ECO:0000313" key="14">
    <source>
        <dbReference type="Proteomes" id="UP000193200"/>
    </source>
</evidence>
<sequence length="363" mass="38351">MRRLLFGTTALGAVAFAAATAQAAEPIQIGVGGFFSAFGVYVNEDDGAGEPGAGTRDYYLAREGEIIFSGSTVLDNGLRVGVNVQLEAETCGDQIDESYVFLAGNWGEIRLGSDDPVTDAFSTGYMTVVPEHGINDPTHFHVHIGANSLETPITTLGIGGDSEKVSYFSPTFSGFQFGVSYTPDNCEEGGCGGTYSGSETDNDPSEQGDIIEVAAMYEGEFRGIGIALSTGYSRGELEADAGGDDDQEVWGFGAVLSYMDWSVGGGFRHDNLGSDNFDRRDWTVGVNYNPGPWGVSLEYGEAEQETAAGDDEVRGVELGFAYAVGPGVTFGAALQYWDLESGANNPAAENEAWVVSVGTMLEF</sequence>
<comment type="subcellular location">
    <subcellularLocation>
        <location evidence="1">Cell outer membrane</location>
        <topology evidence="1">Multi-pass membrane protein</topology>
    </subcellularLocation>
</comment>
<evidence type="ECO:0000256" key="1">
    <source>
        <dbReference type="ARBA" id="ARBA00004571"/>
    </source>
</evidence>
<keyword evidence="4" id="KW-1134">Transmembrane beta strand</keyword>
<dbReference type="InterPro" id="IPR023614">
    <property type="entry name" value="Porin_dom_sf"/>
</dbReference>
<feature type="signal peptide" evidence="11">
    <location>
        <begin position="1"/>
        <end position="23"/>
    </location>
</feature>
<evidence type="ECO:0000256" key="5">
    <source>
        <dbReference type="ARBA" id="ARBA00022692"/>
    </source>
</evidence>
<reference evidence="13 14" key="1">
    <citation type="submission" date="2017-03" db="EMBL/GenBank/DDBJ databases">
        <authorList>
            <person name="Afonso C.L."/>
            <person name="Miller P.J."/>
            <person name="Scott M.A."/>
            <person name="Spackman E."/>
            <person name="Goraichik I."/>
            <person name="Dimitrov K.M."/>
            <person name="Suarez D.L."/>
            <person name="Swayne D.E."/>
        </authorList>
    </citation>
    <scope>NUCLEOTIDE SEQUENCE [LARGE SCALE GENOMIC DNA]</scope>
    <source>
        <strain evidence="13 14">CECT 7691</strain>
    </source>
</reference>
<evidence type="ECO:0000256" key="2">
    <source>
        <dbReference type="ARBA" id="ARBA00011233"/>
    </source>
</evidence>
<evidence type="ECO:0000256" key="11">
    <source>
        <dbReference type="SAM" id="SignalP"/>
    </source>
</evidence>
<evidence type="ECO:0000256" key="8">
    <source>
        <dbReference type="ARBA" id="ARBA00023114"/>
    </source>
</evidence>
<keyword evidence="6 11" id="KW-0732">Signal</keyword>